<keyword evidence="4" id="KW-0949">S-adenosyl-L-methionine</keyword>
<proteinExistence type="inferred from homology"/>
<sequence length="282" mass="32439">MKENQISFTAMMTAYIRDIHSKYANHKIFNDFLAYELVPEEQKKLIEKIMPKEALMNSTASITRSRYTEDCFMKAIETGVEQYVILGAGLDTFAFRYPDLLKSLNVFELDHPATQSFKRQRVDKVGWGHPENLHYISIDFTREDIVNKLNSSLNYSALSKSFFSWQGVTMYLSKKEVYKTLANIPKVTPSGSMIVFDYFSVDEFDEETTSTDLKKKEKMMNKIGEPMKTGFDPASMKQEMAELGLNLLENLSPTDIEKRYMTGLNVNLKAHKNVYFALAVVE</sequence>
<dbReference type="AlphaFoldDB" id="A0AAX6BJT1"/>
<dbReference type="Proteomes" id="UP001165240">
    <property type="component" value="Unassembled WGS sequence"/>
</dbReference>
<organism evidence="5 6">
    <name type="scientific">Priestia megaterium</name>
    <name type="common">Bacillus megaterium</name>
    <dbReference type="NCBI Taxonomy" id="1404"/>
    <lineage>
        <taxon>Bacteria</taxon>
        <taxon>Bacillati</taxon>
        <taxon>Bacillota</taxon>
        <taxon>Bacilli</taxon>
        <taxon>Bacillales</taxon>
        <taxon>Bacillaceae</taxon>
        <taxon>Priestia</taxon>
    </lineage>
</organism>
<evidence type="ECO:0000256" key="2">
    <source>
        <dbReference type="ARBA" id="ARBA00022603"/>
    </source>
</evidence>
<dbReference type="InterPro" id="IPR029063">
    <property type="entry name" value="SAM-dependent_MTases_sf"/>
</dbReference>
<gene>
    <name evidence="5" type="ORF">ShirakiTB12_24590</name>
</gene>
<evidence type="ECO:0000313" key="5">
    <source>
        <dbReference type="EMBL" id="GMG73991.1"/>
    </source>
</evidence>
<protein>
    <recommendedName>
        <fullName evidence="4">S-adenosyl-L-methionine-dependent methyltransferase</fullName>
        <ecNumber evidence="4">2.1.1.-</ecNumber>
    </recommendedName>
</protein>
<comment type="similarity">
    <text evidence="1 4">Belongs to the UPF0677 family.</text>
</comment>
<evidence type="ECO:0000256" key="4">
    <source>
        <dbReference type="RuleBase" id="RU362030"/>
    </source>
</evidence>
<accession>A0AAX6BJT1</accession>
<comment type="function">
    <text evidence="4">Exhibits S-adenosyl-L-methionine-dependent methyltransferase activity.</text>
</comment>
<evidence type="ECO:0000313" key="6">
    <source>
        <dbReference type="Proteomes" id="UP001165240"/>
    </source>
</evidence>
<dbReference type="SUPFAM" id="SSF53335">
    <property type="entry name" value="S-adenosyl-L-methionine-dependent methyltransferases"/>
    <property type="match status" value="1"/>
</dbReference>
<reference evidence="5" key="1">
    <citation type="journal article" date="2024" name="Appl Microbiol">
        <title>Effect of kuratsuki Bacillus and Priestia on Taste of Sake.</title>
        <authorList>
            <person name="Kobayashi K."/>
            <person name="Nishida H."/>
        </authorList>
    </citation>
    <scope>NUCLEOTIDE SEQUENCE</scope>
    <source>
        <strain evidence="5">B-12</strain>
    </source>
</reference>
<dbReference type="RefSeq" id="WP_028413237.1">
    <property type="nucleotide sequence ID" value="NZ_BSYK01000001.1"/>
</dbReference>
<dbReference type="EMBL" id="BSYK01000001">
    <property type="protein sequence ID" value="GMG73991.1"/>
    <property type="molecule type" value="Genomic_DNA"/>
</dbReference>
<evidence type="ECO:0000256" key="1">
    <source>
        <dbReference type="ARBA" id="ARBA00008138"/>
    </source>
</evidence>
<keyword evidence="2 4" id="KW-0489">Methyltransferase</keyword>
<dbReference type="GO" id="GO:0032259">
    <property type="term" value="P:methylation"/>
    <property type="evidence" value="ECO:0007669"/>
    <property type="project" value="UniProtKB-KW"/>
</dbReference>
<dbReference type="PANTHER" id="PTHR43619:SF2">
    <property type="entry name" value="S-ADENOSYL-L-METHIONINE-DEPENDENT METHYLTRANSFERASES SUPERFAMILY PROTEIN"/>
    <property type="match status" value="1"/>
</dbReference>
<dbReference type="GO" id="GO:0008168">
    <property type="term" value="F:methyltransferase activity"/>
    <property type="evidence" value="ECO:0007669"/>
    <property type="project" value="UniProtKB-UniRule"/>
</dbReference>
<dbReference type="NCBIfam" id="TIGR00027">
    <property type="entry name" value="mthyl_TIGR00027"/>
    <property type="match status" value="1"/>
</dbReference>
<dbReference type="InterPro" id="IPR007213">
    <property type="entry name" value="Ppm1/Ppm2/Tcmp"/>
</dbReference>
<dbReference type="GeneID" id="48013076"/>
<dbReference type="Pfam" id="PF04072">
    <property type="entry name" value="LCM"/>
    <property type="match status" value="1"/>
</dbReference>
<name>A0AAX6BJT1_PRIMG</name>
<dbReference type="PANTHER" id="PTHR43619">
    <property type="entry name" value="S-ADENOSYL-L-METHIONINE-DEPENDENT METHYLTRANSFERASE YKTD-RELATED"/>
    <property type="match status" value="1"/>
</dbReference>
<dbReference type="InterPro" id="IPR011610">
    <property type="entry name" value="SAM_mthyl_Trfase_ML2640-like"/>
</dbReference>
<comment type="caution">
    <text evidence="5">The sequence shown here is derived from an EMBL/GenBank/DDBJ whole genome shotgun (WGS) entry which is preliminary data.</text>
</comment>
<keyword evidence="3" id="KW-0808">Transferase</keyword>
<evidence type="ECO:0000256" key="3">
    <source>
        <dbReference type="ARBA" id="ARBA00022679"/>
    </source>
</evidence>
<dbReference type="EC" id="2.1.1.-" evidence="4"/>
<dbReference type="Gene3D" id="3.40.50.150">
    <property type="entry name" value="Vaccinia Virus protein VP39"/>
    <property type="match status" value="1"/>
</dbReference>